<accession>A0A3P7KFX4</accession>
<reference evidence="2 3" key="1">
    <citation type="submission" date="2018-11" db="EMBL/GenBank/DDBJ databases">
        <authorList>
            <consortium name="Pathogen Informatics"/>
        </authorList>
    </citation>
    <scope>NUCLEOTIDE SEQUENCE [LARGE SCALE GENOMIC DNA]</scope>
</reference>
<dbReference type="InterPro" id="IPR027417">
    <property type="entry name" value="P-loop_NTPase"/>
</dbReference>
<proteinExistence type="predicted"/>
<evidence type="ECO:0000313" key="2">
    <source>
        <dbReference type="EMBL" id="VDM69955.1"/>
    </source>
</evidence>
<gene>
    <name evidence="2" type="ORF">SVUK_LOCUS4953</name>
</gene>
<dbReference type="GO" id="GO:0016020">
    <property type="term" value="C:membrane"/>
    <property type="evidence" value="ECO:0007669"/>
    <property type="project" value="TreeGrafter"/>
</dbReference>
<dbReference type="GO" id="GO:0005524">
    <property type="term" value="F:ATP binding"/>
    <property type="evidence" value="ECO:0007669"/>
    <property type="project" value="InterPro"/>
</dbReference>
<sequence length="198" mass="22408">MFLLRKFDIRLSEKNFDVSTIVVNIKFLEAHSRQAGVFALCWLKETPILKGLSWYAKPGETVAFVGKSGCGKSTSVSWKSSLKISLLTRLYDCDKGTMTLDGRDIRSLKLTHLRKVIGIVQQEPCLFNGTIRENIVLGRNISDAKAEEAARIANAHDFILKLEKVVLNDVFWKQKKELSETILPFLTLVRVKQLKCIP</sequence>
<dbReference type="Pfam" id="PF00005">
    <property type="entry name" value="ABC_tran"/>
    <property type="match status" value="1"/>
</dbReference>
<protein>
    <recommendedName>
        <fullName evidence="1">ABC transporter domain-containing protein</fullName>
    </recommendedName>
</protein>
<keyword evidence="3" id="KW-1185">Reference proteome</keyword>
<evidence type="ECO:0000259" key="1">
    <source>
        <dbReference type="Pfam" id="PF00005"/>
    </source>
</evidence>
<dbReference type="PANTHER" id="PTHR24221:SF503">
    <property type="entry name" value="MITOCHONDRIAL POTASSIUM CHANNEL ATP-BINDING SUBUNIT"/>
    <property type="match status" value="1"/>
</dbReference>
<dbReference type="Proteomes" id="UP000270094">
    <property type="component" value="Unassembled WGS sequence"/>
</dbReference>
<dbReference type="GO" id="GO:0016887">
    <property type="term" value="F:ATP hydrolysis activity"/>
    <property type="evidence" value="ECO:0007669"/>
    <property type="project" value="InterPro"/>
</dbReference>
<dbReference type="Gene3D" id="3.40.50.300">
    <property type="entry name" value="P-loop containing nucleotide triphosphate hydrolases"/>
    <property type="match status" value="1"/>
</dbReference>
<evidence type="ECO:0000313" key="3">
    <source>
        <dbReference type="Proteomes" id="UP000270094"/>
    </source>
</evidence>
<dbReference type="AlphaFoldDB" id="A0A3P7KFX4"/>
<name>A0A3P7KFX4_STRVU</name>
<dbReference type="GO" id="GO:0042626">
    <property type="term" value="F:ATPase-coupled transmembrane transporter activity"/>
    <property type="evidence" value="ECO:0007669"/>
    <property type="project" value="TreeGrafter"/>
</dbReference>
<dbReference type="OrthoDB" id="6500128at2759"/>
<feature type="domain" description="ABC transporter" evidence="1">
    <location>
        <begin position="49"/>
        <end position="165"/>
    </location>
</feature>
<organism evidence="2 3">
    <name type="scientific">Strongylus vulgaris</name>
    <name type="common">Blood worm</name>
    <dbReference type="NCBI Taxonomy" id="40348"/>
    <lineage>
        <taxon>Eukaryota</taxon>
        <taxon>Metazoa</taxon>
        <taxon>Ecdysozoa</taxon>
        <taxon>Nematoda</taxon>
        <taxon>Chromadorea</taxon>
        <taxon>Rhabditida</taxon>
        <taxon>Rhabditina</taxon>
        <taxon>Rhabditomorpha</taxon>
        <taxon>Strongyloidea</taxon>
        <taxon>Strongylidae</taxon>
        <taxon>Strongylus</taxon>
    </lineage>
</organism>
<dbReference type="PANTHER" id="PTHR24221">
    <property type="entry name" value="ATP-BINDING CASSETTE SUB-FAMILY B"/>
    <property type="match status" value="1"/>
</dbReference>
<dbReference type="SUPFAM" id="SSF52540">
    <property type="entry name" value="P-loop containing nucleoside triphosphate hydrolases"/>
    <property type="match status" value="1"/>
</dbReference>
<dbReference type="EMBL" id="UYYB01014202">
    <property type="protein sequence ID" value="VDM69955.1"/>
    <property type="molecule type" value="Genomic_DNA"/>
</dbReference>
<dbReference type="InterPro" id="IPR003439">
    <property type="entry name" value="ABC_transporter-like_ATP-bd"/>
</dbReference>
<dbReference type="InterPro" id="IPR039421">
    <property type="entry name" value="Type_1_exporter"/>
</dbReference>